<dbReference type="OrthoDB" id="3391209at2"/>
<sequence>MVILGLEGPSYGGKTSALGLLRRVPAMRDAMFFPCYVKSFARREDVPTPATRSGAEQVEAFVTFMEIEGERVRAARRHGGLVVLDRTVDTLLAHAHAMDEIHGFGILPELCRRVEEMPHLRPDHTLYLDVTPELLHLRRKAAGHHEVEPDYFLHDPAFLTHFRDYFCRPVRCPATAELAVASGDGDRQETAAVVQALFTYWAGVR</sequence>
<dbReference type="Proteomes" id="UP000268329">
    <property type="component" value="Chromosome"/>
</dbReference>
<dbReference type="EMBL" id="CP033073">
    <property type="protein sequence ID" value="AYN38731.1"/>
    <property type="molecule type" value="Genomic_DNA"/>
</dbReference>
<organism evidence="1 2">
    <name type="scientific">Streptomyces dangxiongensis</name>
    <dbReference type="NCBI Taxonomy" id="1442032"/>
    <lineage>
        <taxon>Bacteria</taxon>
        <taxon>Bacillati</taxon>
        <taxon>Actinomycetota</taxon>
        <taxon>Actinomycetes</taxon>
        <taxon>Kitasatosporales</taxon>
        <taxon>Streptomycetaceae</taxon>
        <taxon>Streptomyces</taxon>
    </lineage>
</organism>
<dbReference type="Gene3D" id="3.40.50.300">
    <property type="entry name" value="P-loop containing nucleotide triphosphate hydrolases"/>
    <property type="match status" value="1"/>
</dbReference>
<evidence type="ECO:0000313" key="1">
    <source>
        <dbReference type="EMBL" id="AYN38731.1"/>
    </source>
</evidence>
<evidence type="ECO:0000313" key="2">
    <source>
        <dbReference type="Proteomes" id="UP000268329"/>
    </source>
</evidence>
<dbReference type="SUPFAM" id="SSF52540">
    <property type="entry name" value="P-loop containing nucleoside triphosphate hydrolases"/>
    <property type="match status" value="1"/>
</dbReference>
<evidence type="ECO:0008006" key="3">
    <source>
        <dbReference type="Google" id="ProtNLM"/>
    </source>
</evidence>
<dbReference type="AlphaFoldDB" id="A0A3G2JAU1"/>
<reference evidence="1 2" key="1">
    <citation type="submission" date="2018-10" db="EMBL/GenBank/DDBJ databases">
        <title>The genome of Streptomyces dangxiongensis Z022.</title>
        <authorList>
            <person name="Zhang B."/>
        </authorList>
    </citation>
    <scope>NUCLEOTIDE SEQUENCE [LARGE SCALE GENOMIC DNA]</scope>
    <source>
        <strain evidence="1 2">Z022</strain>
    </source>
</reference>
<dbReference type="KEGG" id="sdd:D9753_07130"/>
<keyword evidence="2" id="KW-1185">Reference proteome</keyword>
<name>A0A3G2JAU1_9ACTN</name>
<protein>
    <recommendedName>
        <fullName evidence="3">Thymidylate kinase</fullName>
    </recommendedName>
</protein>
<dbReference type="InterPro" id="IPR027417">
    <property type="entry name" value="P-loop_NTPase"/>
</dbReference>
<gene>
    <name evidence="1" type="ORF">D9753_07130</name>
</gene>
<proteinExistence type="predicted"/>
<accession>A0A3G2JAU1</accession>